<feature type="domain" description="CHK kinase-like" evidence="1">
    <location>
        <begin position="212"/>
        <end position="413"/>
    </location>
</feature>
<dbReference type="InterPro" id="IPR004119">
    <property type="entry name" value="EcKL"/>
</dbReference>
<dbReference type="SUPFAM" id="SSF56112">
    <property type="entry name" value="Protein kinase-like (PK-like)"/>
    <property type="match status" value="1"/>
</dbReference>
<name>A0A8D8PP80_9HEMI</name>
<proteinExistence type="predicted"/>
<accession>A0A8D8PP80</accession>
<dbReference type="InterPro" id="IPR015897">
    <property type="entry name" value="CHK_kinase-like"/>
</dbReference>
<dbReference type="SMART" id="SM00587">
    <property type="entry name" value="CHK"/>
    <property type="match status" value="1"/>
</dbReference>
<dbReference type="AlphaFoldDB" id="A0A8D8PP80"/>
<dbReference type="Pfam" id="PF02958">
    <property type="entry name" value="EcKL"/>
    <property type="match status" value="1"/>
</dbReference>
<reference evidence="2" key="1">
    <citation type="submission" date="2021-05" db="EMBL/GenBank/DDBJ databases">
        <authorList>
            <person name="Alioto T."/>
            <person name="Alioto T."/>
            <person name="Gomez Garrido J."/>
        </authorList>
    </citation>
    <scope>NUCLEOTIDE SEQUENCE</scope>
</reference>
<dbReference type="InterPro" id="IPR011009">
    <property type="entry name" value="Kinase-like_dom_sf"/>
</dbReference>
<dbReference type="PANTHER" id="PTHR11012">
    <property type="entry name" value="PROTEIN KINASE-LIKE DOMAIN-CONTAINING"/>
    <property type="match status" value="1"/>
</dbReference>
<evidence type="ECO:0000313" key="2">
    <source>
        <dbReference type="EMBL" id="CAG6608363.1"/>
    </source>
</evidence>
<evidence type="ECO:0000259" key="1">
    <source>
        <dbReference type="SMART" id="SM00587"/>
    </source>
</evidence>
<organism evidence="2">
    <name type="scientific">Cacopsylla melanoneura</name>
    <dbReference type="NCBI Taxonomy" id="428564"/>
    <lineage>
        <taxon>Eukaryota</taxon>
        <taxon>Metazoa</taxon>
        <taxon>Ecdysozoa</taxon>
        <taxon>Arthropoda</taxon>
        <taxon>Hexapoda</taxon>
        <taxon>Insecta</taxon>
        <taxon>Pterygota</taxon>
        <taxon>Neoptera</taxon>
        <taxon>Paraneoptera</taxon>
        <taxon>Hemiptera</taxon>
        <taxon>Sternorrhyncha</taxon>
        <taxon>Psylloidea</taxon>
        <taxon>Psyllidae</taxon>
        <taxon>Psyllinae</taxon>
        <taxon>Cacopsylla</taxon>
    </lineage>
</organism>
<sequence>METDIENLENVLNLPPNSIIVACAASQLTEASNGFSSSLYQLNVQWKLKEPHGEFLRPDDDAYSLNKAPSLADPKDVAEAATKSTGVMKHIAELDADSTSVVPAAAASTSNNNNAASRDTDRSGEINLIVKRMPNRSQWISLNSEATFEKELNMYSLLVPSYDEILDQLSRKLYLEDSTIQSNQHNHLFPKFLGGRLNLKNSPDYVDEHAVILLENLKRSGYENCRDSNLDMSHFIAVLTRLAVFHAAGIIIRHDQKYKTTFKNLLKTSRPFFFGAKDKDIELINSRRREATMETVKKFNYDETFNVKLMNILEQTDKKTLPSPETCYSSLLHNDLWVNNIMFKYPDDSKEVEDKGKDEIKDVKFIDLQNTNFGSVAKDFVLLMYTSVDQSAWAYLDMFTLYYHEILVGNLAKYFGDHFVRQYSLDRFRDELKTYACHKFKHIFNVLKQRYGENIDLYEEHLECILDHCIQYDFI</sequence>
<dbReference type="EMBL" id="HBUF01011375">
    <property type="protein sequence ID" value="CAG6608363.1"/>
    <property type="molecule type" value="Transcribed_RNA"/>
</dbReference>
<protein>
    <recommendedName>
        <fullName evidence="1">CHK kinase-like domain-containing protein</fullName>
    </recommendedName>
</protein>
<dbReference type="PANTHER" id="PTHR11012:SF30">
    <property type="entry name" value="PROTEIN KINASE-LIKE DOMAIN-CONTAINING"/>
    <property type="match status" value="1"/>
</dbReference>